<protein>
    <recommendedName>
        <fullName evidence="3">ESAT-6 protein secretion system EspG family protein</fullName>
    </recommendedName>
</protein>
<keyword evidence="2" id="KW-1185">Reference proteome</keyword>
<proteinExistence type="predicted"/>
<dbReference type="AlphaFoldDB" id="A0A327ZH51"/>
<evidence type="ECO:0008006" key="3">
    <source>
        <dbReference type="Google" id="ProtNLM"/>
    </source>
</evidence>
<dbReference type="Proteomes" id="UP000249341">
    <property type="component" value="Unassembled WGS sequence"/>
</dbReference>
<evidence type="ECO:0000313" key="1">
    <source>
        <dbReference type="EMBL" id="RAK42247.1"/>
    </source>
</evidence>
<gene>
    <name evidence="1" type="ORF">B0I29_10272</name>
</gene>
<organism evidence="1 2">
    <name type="scientific">Actinoplanes lutulentus</name>
    <dbReference type="NCBI Taxonomy" id="1287878"/>
    <lineage>
        <taxon>Bacteria</taxon>
        <taxon>Bacillati</taxon>
        <taxon>Actinomycetota</taxon>
        <taxon>Actinomycetes</taxon>
        <taxon>Micromonosporales</taxon>
        <taxon>Micromonosporaceae</taxon>
        <taxon>Actinoplanes</taxon>
    </lineage>
</organism>
<reference evidence="1 2" key="1">
    <citation type="submission" date="2018-06" db="EMBL/GenBank/DDBJ databases">
        <title>Genomic Encyclopedia of Type Strains, Phase III (KMG-III): the genomes of soil and plant-associated and newly described type strains.</title>
        <authorList>
            <person name="Whitman W."/>
        </authorList>
    </citation>
    <scope>NUCLEOTIDE SEQUENCE [LARGE SCALE GENOMIC DNA]</scope>
    <source>
        <strain evidence="1 2">CGMCC 4.7090</strain>
    </source>
</reference>
<name>A0A327ZH51_9ACTN</name>
<dbReference type="EMBL" id="QLMJ01000002">
    <property type="protein sequence ID" value="RAK42247.1"/>
    <property type="molecule type" value="Genomic_DNA"/>
</dbReference>
<comment type="caution">
    <text evidence="1">The sequence shown here is derived from an EMBL/GenBank/DDBJ whole genome shotgun (WGS) entry which is preliminary data.</text>
</comment>
<sequence length="240" mass="25184">MTARRIVLSHGEMAALVERAGVTLPPGLVPEDAAPKEREWTPEEEQALAVNVAVLAKPVVAVRIETAVPGRVLRGLFSVSGNLGASLFPLAGEAVELSLFNATDLGRELLRAVPEPADLGGNSVQFALNPGTSEPLTGTVDLADLAWHPWMPPHGDELADRARTQTRGSLSALITGRAPDGGVLAGQVAWLLTGTRWTGLRPIPDGDGTRQVTLEPVDRADFPTWVAPHLTAVLEAGGAS</sequence>
<accession>A0A327ZH51</accession>
<evidence type="ECO:0000313" key="2">
    <source>
        <dbReference type="Proteomes" id="UP000249341"/>
    </source>
</evidence>